<evidence type="ECO:0000256" key="2">
    <source>
        <dbReference type="ARBA" id="ARBA00023235"/>
    </source>
</evidence>
<dbReference type="PANTHER" id="PTHR43103:SF3">
    <property type="entry name" value="ADP-L-GLYCERO-D-MANNO-HEPTOSE-6-EPIMERASE"/>
    <property type="match status" value="1"/>
</dbReference>
<keyword evidence="2 5" id="KW-0413">Isomerase</keyword>
<protein>
    <submittedName>
        <fullName evidence="5">ADP-L-glycero-D-manno-heptose-6-epimerase</fullName>
        <ecNumber evidence="5">5.1.3.20</ecNumber>
    </submittedName>
</protein>
<dbReference type="PANTHER" id="PTHR43103">
    <property type="entry name" value="NUCLEOSIDE-DIPHOSPHATE-SUGAR EPIMERASE"/>
    <property type="match status" value="1"/>
</dbReference>
<dbReference type="KEGG" id="vgo:GJW-30_1_01781"/>
<dbReference type="GO" id="GO:0008712">
    <property type="term" value="F:ADP-glyceromanno-heptose 6-epimerase activity"/>
    <property type="evidence" value="ECO:0007669"/>
    <property type="project" value="UniProtKB-EC"/>
</dbReference>
<dbReference type="OrthoDB" id="9801785at2"/>
<dbReference type="InterPro" id="IPR011912">
    <property type="entry name" value="Heptose_epim"/>
</dbReference>
<dbReference type="Gene3D" id="3.40.50.720">
    <property type="entry name" value="NAD(P)-binding Rossmann-like Domain"/>
    <property type="match status" value="1"/>
</dbReference>
<dbReference type="AlphaFoldDB" id="A0A0S3PTM8"/>
<feature type="domain" description="NAD-dependent epimerase/dehydratase" evidence="4">
    <location>
        <begin position="2"/>
        <end position="248"/>
    </location>
</feature>
<organism evidence="5 6">
    <name type="scientific">Variibacter gotjawalensis</name>
    <dbReference type="NCBI Taxonomy" id="1333996"/>
    <lineage>
        <taxon>Bacteria</taxon>
        <taxon>Pseudomonadati</taxon>
        <taxon>Pseudomonadota</taxon>
        <taxon>Alphaproteobacteria</taxon>
        <taxon>Hyphomicrobiales</taxon>
        <taxon>Nitrobacteraceae</taxon>
        <taxon>Variibacter</taxon>
    </lineage>
</organism>
<keyword evidence="6" id="KW-1185">Reference proteome</keyword>
<dbReference type="GO" id="GO:0005975">
    <property type="term" value="P:carbohydrate metabolic process"/>
    <property type="evidence" value="ECO:0007669"/>
    <property type="project" value="InterPro"/>
</dbReference>
<evidence type="ECO:0000313" key="5">
    <source>
        <dbReference type="EMBL" id="BAT59250.1"/>
    </source>
</evidence>
<dbReference type="Gene3D" id="3.90.25.10">
    <property type="entry name" value="UDP-galactose 4-epimerase, domain 1"/>
    <property type="match status" value="1"/>
</dbReference>
<dbReference type="Pfam" id="PF01370">
    <property type="entry name" value="Epimerase"/>
    <property type="match status" value="1"/>
</dbReference>
<dbReference type="InterPro" id="IPR001509">
    <property type="entry name" value="Epimerase_deHydtase"/>
</dbReference>
<dbReference type="NCBIfam" id="TIGR02197">
    <property type="entry name" value="heptose_epim"/>
    <property type="match status" value="1"/>
</dbReference>
<dbReference type="EMBL" id="AP014946">
    <property type="protein sequence ID" value="BAT59250.1"/>
    <property type="molecule type" value="Genomic_DNA"/>
</dbReference>
<evidence type="ECO:0000256" key="3">
    <source>
        <dbReference type="ARBA" id="ARBA00023277"/>
    </source>
</evidence>
<keyword evidence="1" id="KW-0521">NADP</keyword>
<dbReference type="SUPFAM" id="SSF51735">
    <property type="entry name" value="NAD(P)-binding Rossmann-fold domains"/>
    <property type="match status" value="1"/>
</dbReference>
<reference evidence="5 6" key="1">
    <citation type="submission" date="2015-08" db="EMBL/GenBank/DDBJ databases">
        <title>Investigation of the bacterial diversity of lava forest soil.</title>
        <authorList>
            <person name="Lee J.S."/>
        </authorList>
    </citation>
    <scope>NUCLEOTIDE SEQUENCE [LARGE SCALE GENOMIC DNA]</scope>
    <source>
        <strain evidence="5 6">GJW-30</strain>
    </source>
</reference>
<evidence type="ECO:0000256" key="1">
    <source>
        <dbReference type="ARBA" id="ARBA00022857"/>
    </source>
</evidence>
<dbReference type="GO" id="GO:0050661">
    <property type="term" value="F:NADP binding"/>
    <property type="evidence" value="ECO:0007669"/>
    <property type="project" value="InterPro"/>
</dbReference>
<gene>
    <name evidence="5" type="primary">hldD</name>
    <name evidence="5" type="ORF">GJW-30_1_01781</name>
</gene>
<dbReference type="EC" id="5.1.3.20" evidence="5"/>
<sequence>MIVVTGGGGFIGSRVVARLGEDNVPAAVIEDFTRAEKWANLRVDNLYDLVDWQDAFVWLDANADAVSAVVHMGAISSTTVTDLDLIRRKNVRFTLELWAWCAQHGKPLVYASSAATYGAGEHGFLDTLSLDDLRKLKPLNMYGWSKQVADLRILRDAANGAPTPPHWYGLKFFNVYGPNEAHKGSMRSVALKLYEQLHGSGYLTLFRSHHPDYEDGKQLRDFVYVDDVADVIVWLLRGGAPSGLYNVGTGKAEPFLAIAEALLRETGKDVPVTYVDMPANIRDQYQYYTEADIKKLRQAGYNGGFRDVAAGVASYVKALQSGS</sequence>
<dbReference type="InterPro" id="IPR036291">
    <property type="entry name" value="NAD(P)-bd_dom_sf"/>
</dbReference>
<evidence type="ECO:0000259" key="4">
    <source>
        <dbReference type="Pfam" id="PF01370"/>
    </source>
</evidence>
<evidence type="ECO:0000313" key="6">
    <source>
        <dbReference type="Proteomes" id="UP000236884"/>
    </source>
</evidence>
<accession>A0A0S3PTM8</accession>
<dbReference type="Proteomes" id="UP000236884">
    <property type="component" value="Chromosome"/>
</dbReference>
<dbReference type="RefSeq" id="WP_096354377.1">
    <property type="nucleotide sequence ID" value="NZ_AP014946.1"/>
</dbReference>
<proteinExistence type="predicted"/>
<name>A0A0S3PTM8_9BRAD</name>
<keyword evidence="3" id="KW-0119">Carbohydrate metabolism</keyword>